<evidence type="ECO:0000256" key="8">
    <source>
        <dbReference type="ARBA" id="ARBA00022833"/>
    </source>
</evidence>
<keyword evidence="15" id="KW-1185">Reference proteome</keyword>
<dbReference type="InterPro" id="IPR045134">
    <property type="entry name" value="UHRF1/2-like"/>
</dbReference>
<dbReference type="EC" id="2.3.2.27" evidence="3"/>
<keyword evidence="6 10" id="KW-0863">Zinc-finger</keyword>
<evidence type="ECO:0000256" key="10">
    <source>
        <dbReference type="PROSITE-ProRule" id="PRU00146"/>
    </source>
</evidence>
<evidence type="ECO:0000256" key="5">
    <source>
        <dbReference type="ARBA" id="ARBA00022723"/>
    </source>
</evidence>
<dbReference type="PANTHER" id="PTHR14140:SF45">
    <property type="entry name" value="RING-TYPE E3 UBIQUITIN TRANSFERASE"/>
    <property type="match status" value="1"/>
</dbReference>
<comment type="caution">
    <text evidence="14">The sequence shown here is derived from an EMBL/GenBank/DDBJ whole genome shotgun (WGS) entry which is preliminary data.</text>
</comment>
<keyword evidence="5" id="KW-0479">Metal-binding</keyword>
<keyword evidence="8" id="KW-0862">Zinc</keyword>
<evidence type="ECO:0000256" key="6">
    <source>
        <dbReference type="ARBA" id="ARBA00022771"/>
    </source>
</evidence>
<dbReference type="PROSITE" id="PS51015">
    <property type="entry name" value="YDG"/>
    <property type="match status" value="1"/>
</dbReference>
<dbReference type="PROSITE" id="PS50016">
    <property type="entry name" value="ZF_PHD_2"/>
    <property type="match status" value="1"/>
</dbReference>
<feature type="domain" description="PHD-type" evidence="12">
    <location>
        <begin position="77"/>
        <end position="141"/>
    </location>
</feature>
<evidence type="ECO:0000259" key="12">
    <source>
        <dbReference type="PROSITE" id="PS50016"/>
    </source>
</evidence>
<dbReference type="InterPro" id="IPR003105">
    <property type="entry name" value="SRA_YDG"/>
</dbReference>
<evidence type="ECO:0000256" key="9">
    <source>
        <dbReference type="ARBA" id="ARBA00023242"/>
    </source>
</evidence>
<evidence type="ECO:0000256" key="2">
    <source>
        <dbReference type="ARBA" id="ARBA00004906"/>
    </source>
</evidence>
<dbReference type="InterPro" id="IPR019786">
    <property type="entry name" value="Zinc_finger_PHD-type_CS"/>
</dbReference>
<evidence type="ECO:0000256" key="4">
    <source>
        <dbReference type="ARBA" id="ARBA00022679"/>
    </source>
</evidence>
<dbReference type="Gene3D" id="2.30.30.1150">
    <property type="match status" value="1"/>
</dbReference>
<evidence type="ECO:0000256" key="1">
    <source>
        <dbReference type="ARBA" id="ARBA00000900"/>
    </source>
</evidence>
<keyword evidence="7" id="KW-0833">Ubl conjugation pathway</keyword>
<evidence type="ECO:0000256" key="3">
    <source>
        <dbReference type="ARBA" id="ARBA00012483"/>
    </source>
</evidence>
<organism evidence="14 15">
    <name type="scientific">Phycomyces blakesleeanus</name>
    <dbReference type="NCBI Taxonomy" id="4837"/>
    <lineage>
        <taxon>Eukaryota</taxon>
        <taxon>Fungi</taxon>
        <taxon>Fungi incertae sedis</taxon>
        <taxon>Mucoromycota</taxon>
        <taxon>Mucoromycotina</taxon>
        <taxon>Mucoromycetes</taxon>
        <taxon>Mucorales</taxon>
        <taxon>Phycomycetaceae</taxon>
        <taxon>Phycomyces</taxon>
    </lineage>
</organism>
<protein>
    <recommendedName>
        <fullName evidence="3">RING-type E3 ubiquitin transferase</fullName>
        <ecNumber evidence="3">2.3.2.27</ecNumber>
    </recommendedName>
</protein>
<dbReference type="PROSITE" id="PS01359">
    <property type="entry name" value="ZF_PHD_1"/>
    <property type="match status" value="1"/>
</dbReference>
<dbReference type="InterPro" id="IPR001965">
    <property type="entry name" value="Znf_PHD"/>
</dbReference>
<comment type="subcellular location">
    <subcellularLocation>
        <location evidence="11">Nucleus</location>
    </subcellularLocation>
</comment>
<reference evidence="14 15" key="1">
    <citation type="submission" date="2024-04" db="EMBL/GenBank/DDBJ databases">
        <title>Symmetric and asymmetric DNA N6-adenine methylation regulates different biological responses in Mucorales.</title>
        <authorList>
            <consortium name="Lawrence Berkeley National Laboratory"/>
            <person name="Lax C."/>
            <person name="Mondo S.J."/>
            <person name="Osorio-Concepcion M."/>
            <person name="Muszewska A."/>
            <person name="Corrochano-Luque M."/>
            <person name="Gutierrez G."/>
            <person name="Riley R."/>
            <person name="Lipzen A."/>
            <person name="Guo J."/>
            <person name="Hundley H."/>
            <person name="Amirebrahimi M."/>
            <person name="Ng V."/>
            <person name="Lorenzo-Gutierrez D."/>
            <person name="Binder U."/>
            <person name="Yang J."/>
            <person name="Song Y."/>
            <person name="Canovas D."/>
            <person name="Navarro E."/>
            <person name="Freitag M."/>
            <person name="Gabaldon T."/>
            <person name="Grigoriev I.V."/>
            <person name="Corrochano L.M."/>
            <person name="Nicolas F.E."/>
            <person name="Garre V."/>
        </authorList>
    </citation>
    <scope>NUCLEOTIDE SEQUENCE [LARGE SCALE GENOMIC DNA]</scope>
    <source>
        <strain evidence="14 15">L51</strain>
    </source>
</reference>
<dbReference type="SUPFAM" id="SSF54236">
    <property type="entry name" value="Ubiquitin-like"/>
    <property type="match status" value="1"/>
</dbReference>
<dbReference type="InterPro" id="IPR011011">
    <property type="entry name" value="Znf_FYVE_PHD"/>
</dbReference>
<keyword evidence="9 11" id="KW-0539">Nucleus</keyword>
<gene>
    <name evidence="14" type="ORF">J3Q64DRAFT_1637387</name>
</gene>
<dbReference type="SMART" id="SM00249">
    <property type="entry name" value="PHD"/>
    <property type="match status" value="1"/>
</dbReference>
<proteinExistence type="predicted"/>
<name>A0ABR3B684_PHYBL</name>
<evidence type="ECO:0000256" key="11">
    <source>
        <dbReference type="PROSITE-ProRule" id="PRU00358"/>
    </source>
</evidence>
<dbReference type="SMART" id="SM00466">
    <property type="entry name" value="SRA"/>
    <property type="match status" value="1"/>
</dbReference>
<dbReference type="Proteomes" id="UP001448207">
    <property type="component" value="Unassembled WGS sequence"/>
</dbReference>
<evidence type="ECO:0000313" key="15">
    <source>
        <dbReference type="Proteomes" id="UP001448207"/>
    </source>
</evidence>
<dbReference type="InterPro" id="IPR019787">
    <property type="entry name" value="Znf_PHD-finger"/>
</dbReference>
<dbReference type="InterPro" id="IPR036987">
    <property type="entry name" value="SRA-YDG_sf"/>
</dbReference>
<evidence type="ECO:0000256" key="7">
    <source>
        <dbReference type="ARBA" id="ARBA00022786"/>
    </source>
</evidence>
<evidence type="ECO:0000259" key="13">
    <source>
        <dbReference type="PROSITE" id="PS51015"/>
    </source>
</evidence>
<dbReference type="SUPFAM" id="SSF88697">
    <property type="entry name" value="PUA domain-like"/>
    <property type="match status" value="1"/>
</dbReference>
<dbReference type="PANTHER" id="PTHR14140">
    <property type="entry name" value="E3 UBIQUITIN-PROTEIN LIGASE UHRF-RELATED"/>
    <property type="match status" value="1"/>
</dbReference>
<dbReference type="Gene3D" id="2.30.280.10">
    <property type="entry name" value="SRA-YDG"/>
    <property type="match status" value="1"/>
</dbReference>
<accession>A0ABR3B684</accession>
<feature type="domain" description="YDG" evidence="13">
    <location>
        <begin position="181"/>
        <end position="345"/>
    </location>
</feature>
<keyword evidence="4" id="KW-0808">Transferase</keyword>
<dbReference type="Pfam" id="PF02182">
    <property type="entry name" value="SAD_SRA"/>
    <property type="match status" value="1"/>
</dbReference>
<comment type="catalytic activity">
    <reaction evidence="1">
        <text>S-ubiquitinyl-[E2 ubiquitin-conjugating enzyme]-L-cysteine + [acceptor protein]-L-lysine = [E2 ubiquitin-conjugating enzyme]-L-cysteine + N(6)-ubiquitinyl-[acceptor protein]-L-lysine.</text>
        <dbReference type="EC" id="2.3.2.27"/>
    </reaction>
</comment>
<dbReference type="EMBL" id="JBCLYO010000005">
    <property type="protein sequence ID" value="KAL0088937.1"/>
    <property type="molecule type" value="Genomic_DNA"/>
</dbReference>
<dbReference type="InterPro" id="IPR029071">
    <property type="entry name" value="Ubiquitin-like_domsf"/>
</dbReference>
<evidence type="ECO:0000313" key="14">
    <source>
        <dbReference type="EMBL" id="KAL0088937.1"/>
    </source>
</evidence>
<comment type="pathway">
    <text evidence="2">Protein modification; protein ubiquitination.</text>
</comment>
<sequence>MTITLFVPFHNPKKNAINASVNEKVSVLRKRIAKQFDLNLTSFRLIAMGKLEDKCADGSPATLFVTYKIKNNSHIEVYKCKSCNNNDKILKCNECGCSKCKLKSGDPLICDQCEDYWHFECAGLTKEPEEDDWYCPECINTDVDAVVGAGKSVDIRNTKAAKSNAARQTKTWGGVPKTHVGHIPGIRCGQSWTYRLKCSEWGIHRSPVGGISGATATGAVSVVLSGGYEDDKDNGEEFFYTGSGGRDLKGNKRLGDHCGDQELTRFNLALAKTCAAEVNSEVGAEAKDWTRSRPIRVCRTQHLAKHNPKYAPEAGVRYDGLYKIVKYWPDTGKSGHNVWRYLFRRHDDEPAPWTQAGKKAIKKHGIRTIVQDAEKVEKLVRYTIPKHIEALIAKDKANKRVWDDLKLMEFWSEYEFLHNLFSSTIVCASGACSFPIKVKCTHAHTHIYIRARARARVCVCVYECSEDSVSYNVNVYFRTLLLPRAVIFAA</sequence>
<dbReference type="InterPro" id="IPR015947">
    <property type="entry name" value="PUA-like_sf"/>
</dbReference>
<dbReference type="SUPFAM" id="SSF57903">
    <property type="entry name" value="FYVE/PHD zinc finger"/>
    <property type="match status" value="1"/>
</dbReference>